<protein>
    <recommendedName>
        <fullName evidence="4 8">Golgi apparatus membrane protein TVP23</fullName>
    </recommendedName>
</protein>
<comment type="subcellular location">
    <subcellularLocation>
        <location evidence="2 8">Golgi apparatus membrane</location>
        <topology evidence="2 8">Multi-pass membrane protein</topology>
    </subcellularLocation>
</comment>
<feature type="transmembrane region" description="Helical" evidence="8">
    <location>
        <begin position="155"/>
        <end position="174"/>
    </location>
</feature>
<evidence type="ECO:0000256" key="3">
    <source>
        <dbReference type="ARBA" id="ARBA00005467"/>
    </source>
</evidence>
<evidence type="ECO:0000256" key="4">
    <source>
        <dbReference type="ARBA" id="ARBA00013603"/>
    </source>
</evidence>
<evidence type="ECO:0000313" key="9">
    <source>
        <dbReference type="EMBL" id="QPG76012.1"/>
    </source>
</evidence>
<dbReference type="RefSeq" id="XP_038779577.1">
    <property type="nucleotide sequence ID" value="XM_038923649.1"/>
</dbReference>
<evidence type="ECO:0000256" key="8">
    <source>
        <dbReference type="RuleBase" id="RU361206"/>
    </source>
</evidence>
<accession>A0A875S7W3</accession>
<dbReference type="PANTHER" id="PTHR13019:SF7">
    <property type="entry name" value="GOLGI APPARATUS MEMBRANE PROTEIN TVP23"/>
    <property type="match status" value="1"/>
</dbReference>
<keyword evidence="5 8" id="KW-0812">Transmembrane</keyword>
<dbReference type="Proteomes" id="UP000662931">
    <property type="component" value="Chromosome 4"/>
</dbReference>
<feature type="transmembrane region" description="Helical" evidence="8">
    <location>
        <begin position="180"/>
        <end position="200"/>
    </location>
</feature>
<evidence type="ECO:0000256" key="2">
    <source>
        <dbReference type="ARBA" id="ARBA00004653"/>
    </source>
</evidence>
<keyword evidence="10" id="KW-1185">Reference proteome</keyword>
<dbReference type="PANTHER" id="PTHR13019">
    <property type="entry name" value="GOLGI APPARATUS MEMBRANE PROTEIN TVP23"/>
    <property type="match status" value="1"/>
</dbReference>
<evidence type="ECO:0000256" key="6">
    <source>
        <dbReference type="ARBA" id="ARBA00022989"/>
    </source>
</evidence>
<evidence type="ECO:0000256" key="5">
    <source>
        <dbReference type="ARBA" id="ARBA00022692"/>
    </source>
</evidence>
<reference evidence="9" key="1">
    <citation type="submission" date="2020-10" db="EMBL/GenBank/DDBJ databases">
        <authorList>
            <person name="Roach M.J.R."/>
        </authorList>
    </citation>
    <scope>NUCLEOTIDE SEQUENCE</scope>
    <source>
        <strain evidence="9">CBS 1945</strain>
    </source>
</reference>
<sequence>MSPFTGVSDTYLQPDVIKANTPVPTTDTPILADTSIQGSMPTATNSQSQNESMTTTLYRKLAESAHPVALLFYLILRVFPVVIYLCGLWFTSNYILFFIVVILLLAADFWNLKNISGRLLVGLRWWNETNDVGQSVLVFETADPNRHINPIDSKVFWMLLYLCPVIWMTLGFMALVKLEFVSLILVGIAIALSATNTMAYTKCDKFGKANSIANDVFGSVTGSLFERLNPLKLFTRAGN</sequence>
<dbReference type="AlphaFoldDB" id="A0A875S7W3"/>
<dbReference type="EMBL" id="CP064815">
    <property type="protein sequence ID" value="QPG76012.1"/>
    <property type="molecule type" value="Genomic_DNA"/>
</dbReference>
<feature type="transmembrane region" description="Helical" evidence="8">
    <location>
        <begin position="68"/>
        <end position="90"/>
    </location>
</feature>
<organism evidence="9 10">
    <name type="scientific">Eeniella nana</name>
    <name type="common">Yeast</name>
    <name type="synonym">Brettanomyces nanus</name>
    <dbReference type="NCBI Taxonomy" id="13502"/>
    <lineage>
        <taxon>Eukaryota</taxon>
        <taxon>Fungi</taxon>
        <taxon>Dikarya</taxon>
        <taxon>Ascomycota</taxon>
        <taxon>Saccharomycotina</taxon>
        <taxon>Pichiomycetes</taxon>
        <taxon>Pichiales</taxon>
        <taxon>Pichiaceae</taxon>
        <taxon>Brettanomyces</taxon>
    </lineage>
</organism>
<keyword evidence="6 8" id="KW-1133">Transmembrane helix</keyword>
<dbReference type="GO" id="GO:0009306">
    <property type="term" value="P:protein secretion"/>
    <property type="evidence" value="ECO:0007669"/>
    <property type="project" value="TreeGrafter"/>
</dbReference>
<evidence type="ECO:0000256" key="1">
    <source>
        <dbReference type="ARBA" id="ARBA00003246"/>
    </source>
</evidence>
<evidence type="ECO:0000256" key="7">
    <source>
        <dbReference type="ARBA" id="ARBA00023136"/>
    </source>
</evidence>
<keyword evidence="7 8" id="KW-0472">Membrane</keyword>
<evidence type="ECO:0000313" key="10">
    <source>
        <dbReference type="Proteomes" id="UP000662931"/>
    </source>
</evidence>
<gene>
    <name evidence="9" type="ORF">FOA43_003398</name>
</gene>
<proteinExistence type="inferred from homology"/>
<dbReference type="Pfam" id="PF05832">
    <property type="entry name" value="DUF846"/>
    <property type="match status" value="1"/>
</dbReference>
<dbReference type="InterPro" id="IPR008564">
    <property type="entry name" value="TVP23-like"/>
</dbReference>
<dbReference type="GO" id="GO:0000139">
    <property type="term" value="C:Golgi membrane"/>
    <property type="evidence" value="ECO:0007669"/>
    <property type="project" value="UniProtKB-SubCell"/>
</dbReference>
<dbReference type="GO" id="GO:0016192">
    <property type="term" value="P:vesicle-mediated transport"/>
    <property type="evidence" value="ECO:0007669"/>
    <property type="project" value="TreeGrafter"/>
</dbReference>
<comment type="similarity">
    <text evidence="3 8">Belongs to the TVP23 family.</text>
</comment>
<feature type="transmembrane region" description="Helical" evidence="8">
    <location>
        <begin position="96"/>
        <end position="112"/>
    </location>
</feature>
<dbReference type="GeneID" id="62196798"/>
<keyword evidence="8" id="KW-0333">Golgi apparatus</keyword>
<name>A0A875S7W3_EENNA</name>
<dbReference type="KEGG" id="bnn:FOA43_003398"/>
<dbReference type="OrthoDB" id="2151161at2759"/>
<comment type="function">
    <text evidence="1 8">Golgi membrane protein involved in vesicular trafficking.</text>
</comment>